<feature type="region of interest" description="Disordered" evidence="11">
    <location>
        <begin position="170"/>
        <end position="198"/>
    </location>
</feature>
<dbReference type="Gene3D" id="3.30.70.1230">
    <property type="entry name" value="Nucleotide cyclase"/>
    <property type="match status" value="2"/>
</dbReference>
<comment type="subcellular location">
    <subcellularLocation>
        <location evidence="1">Cell membrane</location>
    </subcellularLocation>
</comment>
<dbReference type="Proteomes" id="UP001434883">
    <property type="component" value="Unassembled WGS sequence"/>
</dbReference>
<gene>
    <name evidence="13" type="ORF">XENOCAPTIV_007924</name>
</gene>
<evidence type="ECO:0000256" key="10">
    <source>
        <dbReference type="ARBA" id="ARBA00023239"/>
    </source>
</evidence>
<evidence type="ECO:0000256" key="2">
    <source>
        <dbReference type="ARBA" id="ARBA00022475"/>
    </source>
</evidence>
<proteinExistence type="predicted"/>
<dbReference type="PANTHER" id="PTHR11920:SF347">
    <property type="entry name" value="GUANYLYL CYCLASE C"/>
    <property type="match status" value="1"/>
</dbReference>
<keyword evidence="14" id="KW-1185">Reference proteome</keyword>
<keyword evidence="7" id="KW-0472">Membrane</keyword>
<accession>A0ABV0RPH6</accession>
<evidence type="ECO:0000256" key="6">
    <source>
        <dbReference type="ARBA" id="ARBA00023134"/>
    </source>
</evidence>
<comment type="caution">
    <text evidence="13">The sequence shown here is derived from an EMBL/GenBank/DDBJ whole genome shotgun (WGS) entry which is preliminary data.</text>
</comment>
<keyword evidence="6" id="KW-0342">GTP-binding</keyword>
<sequence>MFSLMENCLEKNISLKETGVVEPELFDEVTIYFSDIVGFTTLCQYSTPMEVVDMLNDIYKGFDSIVDHHDVYKVHFTQFLLGYHPAALRIHVSEPTIHILQRTDCKFEYEIRGETYLKGKGTETTYWLTGETGEDYDLPTPPTTENVQRLQQDLAHMILACLERRKRGSVRRRKVHTGADEDDKGRESEVDSEDGHPEYLQLATVDNTLSTFL</sequence>
<evidence type="ECO:0000256" key="4">
    <source>
        <dbReference type="ARBA" id="ARBA00022741"/>
    </source>
</evidence>
<evidence type="ECO:0000256" key="3">
    <source>
        <dbReference type="ARBA" id="ARBA00022692"/>
    </source>
</evidence>
<dbReference type="CDD" id="cd07302">
    <property type="entry name" value="CHD"/>
    <property type="match status" value="1"/>
</dbReference>
<name>A0ABV0RPH6_9TELE</name>
<evidence type="ECO:0000256" key="8">
    <source>
        <dbReference type="ARBA" id="ARBA00023170"/>
    </source>
</evidence>
<keyword evidence="2" id="KW-1003">Cell membrane</keyword>
<evidence type="ECO:0000256" key="11">
    <source>
        <dbReference type="SAM" id="MobiDB-lite"/>
    </source>
</evidence>
<dbReference type="InterPro" id="IPR029787">
    <property type="entry name" value="Nucleotide_cyclase"/>
</dbReference>
<dbReference type="SMART" id="SM00044">
    <property type="entry name" value="CYCc"/>
    <property type="match status" value="1"/>
</dbReference>
<dbReference type="EMBL" id="JAHRIN010052329">
    <property type="protein sequence ID" value="MEQ2210063.1"/>
    <property type="molecule type" value="Genomic_DNA"/>
</dbReference>
<dbReference type="SUPFAM" id="SSF55073">
    <property type="entry name" value="Nucleotide cyclase"/>
    <property type="match status" value="1"/>
</dbReference>
<keyword evidence="4" id="KW-0547">Nucleotide-binding</keyword>
<keyword evidence="3" id="KW-0812">Transmembrane</keyword>
<dbReference type="PANTHER" id="PTHR11920">
    <property type="entry name" value="GUANYLYL CYCLASE"/>
    <property type="match status" value="1"/>
</dbReference>
<evidence type="ECO:0000256" key="5">
    <source>
        <dbReference type="ARBA" id="ARBA00022989"/>
    </source>
</evidence>
<evidence type="ECO:0000259" key="12">
    <source>
        <dbReference type="PROSITE" id="PS50125"/>
    </source>
</evidence>
<reference evidence="13 14" key="1">
    <citation type="submission" date="2021-06" db="EMBL/GenBank/DDBJ databases">
        <authorList>
            <person name="Palmer J.M."/>
        </authorList>
    </citation>
    <scope>NUCLEOTIDE SEQUENCE [LARGE SCALE GENOMIC DNA]</scope>
    <source>
        <strain evidence="13 14">XC_2019</strain>
        <tissue evidence="13">Muscle</tissue>
    </source>
</reference>
<dbReference type="Pfam" id="PF00211">
    <property type="entry name" value="Guanylate_cyc"/>
    <property type="match status" value="2"/>
</dbReference>
<protein>
    <recommendedName>
        <fullName evidence="12">Guanylate cyclase domain-containing protein</fullName>
    </recommendedName>
</protein>
<evidence type="ECO:0000256" key="1">
    <source>
        <dbReference type="ARBA" id="ARBA00004236"/>
    </source>
</evidence>
<evidence type="ECO:0000256" key="9">
    <source>
        <dbReference type="ARBA" id="ARBA00023180"/>
    </source>
</evidence>
<keyword evidence="8" id="KW-0675">Receptor</keyword>
<evidence type="ECO:0000256" key="7">
    <source>
        <dbReference type="ARBA" id="ARBA00023136"/>
    </source>
</evidence>
<feature type="compositionally biased region" description="Basic and acidic residues" evidence="11">
    <location>
        <begin position="177"/>
        <end position="197"/>
    </location>
</feature>
<dbReference type="InterPro" id="IPR001054">
    <property type="entry name" value="A/G_cyclase"/>
</dbReference>
<keyword evidence="10" id="KW-0456">Lyase</keyword>
<evidence type="ECO:0000313" key="13">
    <source>
        <dbReference type="EMBL" id="MEQ2210063.1"/>
    </source>
</evidence>
<organism evidence="13 14">
    <name type="scientific">Xenoophorus captivus</name>
    <dbReference type="NCBI Taxonomy" id="1517983"/>
    <lineage>
        <taxon>Eukaryota</taxon>
        <taxon>Metazoa</taxon>
        <taxon>Chordata</taxon>
        <taxon>Craniata</taxon>
        <taxon>Vertebrata</taxon>
        <taxon>Euteleostomi</taxon>
        <taxon>Actinopterygii</taxon>
        <taxon>Neopterygii</taxon>
        <taxon>Teleostei</taxon>
        <taxon>Neoteleostei</taxon>
        <taxon>Acanthomorphata</taxon>
        <taxon>Ovalentaria</taxon>
        <taxon>Atherinomorphae</taxon>
        <taxon>Cyprinodontiformes</taxon>
        <taxon>Goodeidae</taxon>
        <taxon>Xenoophorus</taxon>
    </lineage>
</organism>
<keyword evidence="9" id="KW-0325">Glycoprotein</keyword>
<keyword evidence="5" id="KW-1133">Transmembrane helix</keyword>
<evidence type="ECO:0000313" key="14">
    <source>
        <dbReference type="Proteomes" id="UP001434883"/>
    </source>
</evidence>
<dbReference type="InterPro" id="IPR050401">
    <property type="entry name" value="Cyclic_nucleotide_synthase"/>
</dbReference>
<feature type="domain" description="Guanylate cyclase" evidence="12">
    <location>
        <begin position="30"/>
        <end position="74"/>
    </location>
</feature>
<dbReference type="PROSITE" id="PS50125">
    <property type="entry name" value="GUANYLATE_CYCLASE_2"/>
    <property type="match status" value="1"/>
</dbReference>